<dbReference type="KEGG" id="tap:GZ22_13215"/>
<evidence type="ECO:0000256" key="4">
    <source>
        <dbReference type="ARBA" id="ARBA00022801"/>
    </source>
</evidence>
<dbReference type="GO" id="GO:0004519">
    <property type="term" value="F:endonuclease activity"/>
    <property type="evidence" value="ECO:0007669"/>
    <property type="project" value="UniProtKB-KW"/>
</dbReference>
<keyword evidence="4" id="KW-0378">Hydrolase</keyword>
<name>A0A075LSP2_9BACI</name>
<evidence type="ECO:0000256" key="6">
    <source>
        <dbReference type="ARBA" id="ARBA00029466"/>
    </source>
</evidence>
<evidence type="ECO:0008006" key="9">
    <source>
        <dbReference type="Google" id="ProtNLM"/>
    </source>
</evidence>
<keyword evidence="2" id="KW-0255">Endonuclease</keyword>
<dbReference type="OrthoDB" id="9801520at2"/>
<dbReference type="Proteomes" id="UP000027980">
    <property type="component" value="Chromosome"/>
</dbReference>
<dbReference type="Gene3D" id="3.40.960.10">
    <property type="entry name" value="VSR Endonuclease"/>
    <property type="match status" value="1"/>
</dbReference>
<dbReference type="GO" id="GO:0016787">
    <property type="term" value="F:hydrolase activity"/>
    <property type="evidence" value="ECO:0007669"/>
    <property type="project" value="UniProtKB-KW"/>
</dbReference>
<keyword evidence="3" id="KW-0227">DNA damage</keyword>
<dbReference type="Pfam" id="PF03852">
    <property type="entry name" value="Vsr"/>
    <property type="match status" value="1"/>
</dbReference>
<evidence type="ECO:0000256" key="5">
    <source>
        <dbReference type="ARBA" id="ARBA00023204"/>
    </source>
</evidence>
<evidence type="ECO:0000313" key="7">
    <source>
        <dbReference type="EMBL" id="AIF67498.1"/>
    </source>
</evidence>
<accession>A0A075LSP2</accession>
<evidence type="ECO:0000313" key="8">
    <source>
        <dbReference type="Proteomes" id="UP000027980"/>
    </source>
</evidence>
<dbReference type="REBASE" id="90197">
    <property type="entry name" value="V.Tai602ORF13220P"/>
</dbReference>
<dbReference type="AlphaFoldDB" id="A0A075LSP2"/>
<dbReference type="EMBL" id="CP008876">
    <property type="protein sequence ID" value="AIF67498.1"/>
    <property type="molecule type" value="Genomic_DNA"/>
</dbReference>
<proteinExistence type="inferred from homology"/>
<dbReference type="CDD" id="cd00221">
    <property type="entry name" value="Vsr"/>
    <property type="match status" value="1"/>
</dbReference>
<dbReference type="GO" id="GO:0006298">
    <property type="term" value="P:mismatch repair"/>
    <property type="evidence" value="ECO:0007669"/>
    <property type="project" value="InterPro"/>
</dbReference>
<dbReference type="GeneID" id="34222639"/>
<keyword evidence="1" id="KW-0540">Nuclease</keyword>
<dbReference type="InterPro" id="IPR011335">
    <property type="entry name" value="Restrct_endonuc-II-like"/>
</dbReference>
<sequence>MPDTITKKQRRKNMQAIRSMGEGNTAKKKCNSLFGKPDFAIKNYKVVIFIDGCFWHGCKYRSNVPKSNQEYWIQKISRNKLRDQEVTQYYTAHEWNILRIWEHDLIIELEETIDKIVDFITEAKQQVGDSYSNIIFNYLTS</sequence>
<dbReference type="HOGENOM" id="CLU_111913_2_2_9"/>
<gene>
    <name evidence="7" type="ORF">GZ22_13215</name>
</gene>
<dbReference type="InterPro" id="IPR004603">
    <property type="entry name" value="DNA_mismatch_endonuc_vsr"/>
</dbReference>
<evidence type="ECO:0000256" key="1">
    <source>
        <dbReference type="ARBA" id="ARBA00022722"/>
    </source>
</evidence>
<dbReference type="SUPFAM" id="SSF52980">
    <property type="entry name" value="Restriction endonuclease-like"/>
    <property type="match status" value="1"/>
</dbReference>
<evidence type="ECO:0000256" key="3">
    <source>
        <dbReference type="ARBA" id="ARBA00022763"/>
    </source>
</evidence>
<organism evidence="7 8">
    <name type="scientific">Terribacillus saccharophilus</name>
    <dbReference type="NCBI Taxonomy" id="361277"/>
    <lineage>
        <taxon>Bacteria</taxon>
        <taxon>Bacillati</taxon>
        <taxon>Bacillota</taxon>
        <taxon>Bacilli</taxon>
        <taxon>Bacillales</taxon>
        <taxon>Bacillaceae</taxon>
        <taxon>Terribacillus</taxon>
    </lineage>
</organism>
<dbReference type="RefSeq" id="WP_038563163.1">
    <property type="nucleotide sequence ID" value="NZ_CP008876.1"/>
</dbReference>
<reference evidence="7 8" key="1">
    <citation type="submission" date="2014-07" db="EMBL/GenBank/DDBJ databases">
        <title>Complete genome sequence of a moderately halophilic bacterium Terribacillus aidingensis MP602, isolated from Cryptomeria fortunei in Tianmu mountain in China.</title>
        <authorList>
            <person name="Wang Y."/>
            <person name="Lu P."/>
            <person name="Zhang L."/>
        </authorList>
    </citation>
    <scope>NUCLEOTIDE SEQUENCE [LARGE SCALE GENOMIC DNA]</scope>
    <source>
        <strain evidence="7 8">MP602</strain>
    </source>
</reference>
<keyword evidence="5" id="KW-0234">DNA repair</keyword>
<comment type="similarity">
    <text evidence="6">Belongs to the Vsr family.</text>
</comment>
<protein>
    <recommendedName>
        <fullName evidence="9">Very short patch repair endonuclease</fullName>
    </recommendedName>
</protein>
<evidence type="ECO:0000256" key="2">
    <source>
        <dbReference type="ARBA" id="ARBA00022759"/>
    </source>
</evidence>